<proteinExistence type="inferred from homology"/>
<dbReference type="InterPro" id="IPR006091">
    <property type="entry name" value="Acyl-CoA_Oxase/DH_mid-dom"/>
</dbReference>
<feature type="domain" description="Acyl-CoA oxidase/dehydrogenase middle" evidence="9">
    <location>
        <begin position="122"/>
        <end position="220"/>
    </location>
</feature>
<dbReference type="InterPro" id="IPR006089">
    <property type="entry name" value="Acyl-CoA_DH_CS"/>
</dbReference>
<dbReference type="EMBL" id="BEXT01000001">
    <property type="protein sequence ID" value="GBC62431.1"/>
    <property type="molecule type" value="Genomic_DNA"/>
</dbReference>
<organism evidence="11 12">
    <name type="scientific">Desulfonema ishimotonii</name>
    <dbReference type="NCBI Taxonomy" id="45657"/>
    <lineage>
        <taxon>Bacteria</taxon>
        <taxon>Pseudomonadati</taxon>
        <taxon>Thermodesulfobacteriota</taxon>
        <taxon>Desulfobacteria</taxon>
        <taxon>Desulfobacterales</taxon>
        <taxon>Desulfococcaceae</taxon>
        <taxon>Desulfonema</taxon>
    </lineage>
</organism>
<dbReference type="InterPro" id="IPR009100">
    <property type="entry name" value="AcylCoA_DH/oxidase_NM_dom_sf"/>
</dbReference>
<dbReference type="Gene3D" id="1.20.140.10">
    <property type="entry name" value="Butyryl-CoA Dehydrogenase, subunit A, domain 3"/>
    <property type="match status" value="1"/>
</dbReference>
<comment type="caution">
    <text evidence="11">The sequence shown here is derived from an EMBL/GenBank/DDBJ whole genome shotgun (WGS) entry which is preliminary data.</text>
</comment>
<dbReference type="Gene3D" id="1.10.540.10">
    <property type="entry name" value="Acyl-CoA dehydrogenase/oxidase, N-terminal domain"/>
    <property type="match status" value="1"/>
</dbReference>
<keyword evidence="12" id="KW-1185">Reference proteome</keyword>
<dbReference type="InterPro" id="IPR046373">
    <property type="entry name" value="Acyl-CoA_Oxase/DH_mid-dom_sf"/>
</dbReference>
<dbReference type="InterPro" id="IPR013786">
    <property type="entry name" value="AcylCoA_DH/ox_N"/>
</dbReference>
<reference evidence="12" key="1">
    <citation type="submission" date="2017-11" db="EMBL/GenBank/DDBJ databases">
        <authorList>
            <person name="Watanabe M."/>
            <person name="Kojima H."/>
        </authorList>
    </citation>
    <scope>NUCLEOTIDE SEQUENCE [LARGE SCALE GENOMIC DNA]</scope>
    <source>
        <strain evidence="12">Tokyo 01</strain>
    </source>
</reference>
<keyword evidence="5 7" id="KW-0274">FAD</keyword>
<feature type="domain" description="Acyl-CoA dehydrogenase/oxidase N-terminal" evidence="10">
    <location>
        <begin position="7"/>
        <end position="118"/>
    </location>
</feature>
<evidence type="ECO:0000256" key="7">
    <source>
        <dbReference type="RuleBase" id="RU362125"/>
    </source>
</evidence>
<name>A0A401FZM7_9BACT</name>
<evidence type="ECO:0000256" key="3">
    <source>
        <dbReference type="ARBA" id="ARBA00011881"/>
    </source>
</evidence>
<dbReference type="GO" id="GO:0003995">
    <property type="term" value="F:acyl-CoA dehydrogenase activity"/>
    <property type="evidence" value="ECO:0007669"/>
    <property type="project" value="InterPro"/>
</dbReference>
<dbReference type="PIRSF" id="PIRSF016578">
    <property type="entry name" value="HsaA"/>
    <property type="match status" value="1"/>
</dbReference>
<dbReference type="FunFam" id="2.40.110.10:FF:000002">
    <property type="entry name" value="Acyl-CoA dehydrogenase fadE12"/>
    <property type="match status" value="1"/>
</dbReference>
<evidence type="ECO:0000259" key="9">
    <source>
        <dbReference type="Pfam" id="PF02770"/>
    </source>
</evidence>
<feature type="domain" description="Acyl-CoA dehydrogenase/oxidase C-terminal" evidence="8">
    <location>
        <begin position="232"/>
        <end position="381"/>
    </location>
</feature>
<comment type="subunit">
    <text evidence="3">Homotetramer.</text>
</comment>
<evidence type="ECO:0000256" key="2">
    <source>
        <dbReference type="ARBA" id="ARBA00009347"/>
    </source>
</evidence>
<dbReference type="Pfam" id="PF00441">
    <property type="entry name" value="Acyl-CoA_dh_1"/>
    <property type="match status" value="1"/>
</dbReference>
<evidence type="ECO:0000259" key="10">
    <source>
        <dbReference type="Pfam" id="PF02771"/>
    </source>
</evidence>
<dbReference type="InterPro" id="IPR037069">
    <property type="entry name" value="AcylCoA_DH/ox_N_sf"/>
</dbReference>
<comment type="cofactor">
    <cofactor evidence="1 7">
        <name>FAD</name>
        <dbReference type="ChEBI" id="CHEBI:57692"/>
    </cofactor>
</comment>
<evidence type="ECO:0000256" key="4">
    <source>
        <dbReference type="ARBA" id="ARBA00022630"/>
    </source>
</evidence>
<dbReference type="InterPro" id="IPR009075">
    <property type="entry name" value="AcylCo_DH/oxidase_C"/>
</dbReference>
<sequence>MEFELNKEQKGIQKAVRDFVKGEFKKDLIGELEETHEYPKAIWKKAADLGFIGIHFPEKYSGQGLGVLENIIVAEELCKGDSSVGACLLLAGFASEIIMHFGSEEQKAQWLPRVAEGEVLSCGAFTEPDHGSDITRMNTTAVKEGDEWVINGSKIFITNGGPLAGFYSVLCQTDEEVSPSHRGMSLILVEADRPGVTATTVGNKMGIRMMDTAEVNFKDVRVPVSNLVGKENKGFYQVLEFFDESRILIAAQGLGTAQGAFDRALAYVKSREQFGKKIAKFQISQHKIADMATKIEQARLLTYKAAWNFDQGRIDPRLTSMAKMAAGRCAVEVCDEAIQLLGGYGYMLEYEVERYARDAKICEIYEGTKEIQKNTIASAMLGKIK</sequence>
<dbReference type="SUPFAM" id="SSF47203">
    <property type="entry name" value="Acyl-CoA dehydrogenase C-terminal domain-like"/>
    <property type="match status" value="1"/>
</dbReference>
<dbReference type="Gene3D" id="2.40.110.10">
    <property type="entry name" value="Butyryl-CoA Dehydrogenase, subunit A, domain 2"/>
    <property type="match status" value="1"/>
</dbReference>
<dbReference type="PANTHER" id="PTHR43884:SF12">
    <property type="entry name" value="ISOVALERYL-COA DEHYDROGENASE, MITOCHONDRIAL-RELATED"/>
    <property type="match status" value="1"/>
</dbReference>
<gene>
    <name evidence="11" type="ORF">DENIS_3403</name>
</gene>
<evidence type="ECO:0000313" key="12">
    <source>
        <dbReference type="Proteomes" id="UP000288096"/>
    </source>
</evidence>
<dbReference type="AlphaFoldDB" id="A0A401FZM7"/>
<dbReference type="RefSeq" id="WP_124329597.1">
    <property type="nucleotide sequence ID" value="NZ_BEXT01000001.1"/>
</dbReference>
<protein>
    <submittedName>
        <fullName evidence="11">Acyl-CoA dehydrogenase</fullName>
    </submittedName>
</protein>
<evidence type="ECO:0000259" key="8">
    <source>
        <dbReference type="Pfam" id="PF00441"/>
    </source>
</evidence>
<dbReference type="Pfam" id="PF02770">
    <property type="entry name" value="Acyl-CoA_dh_M"/>
    <property type="match status" value="1"/>
</dbReference>
<dbReference type="Pfam" id="PF02771">
    <property type="entry name" value="Acyl-CoA_dh_N"/>
    <property type="match status" value="1"/>
</dbReference>
<evidence type="ECO:0000256" key="6">
    <source>
        <dbReference type="ARBA" id="ARBA00023002"/>
    </source>
</evidence>
<comment type="similarity">
    <text evidence="2 7">Belongs to the acyl-CoA dehydrogenase family.</text>
</comment>
<dbReference type="SUPFAM" id="SSF56645">
    <property type="entry name" value="Acyl-CoA dehydrogenase NM domain-like"/>
    <property type="match status" value="1"/>
</dbReference>
<evidence type="ECO:0000256" key="5">
    <source>
        <dbReference type="ARBA" id="ARBA00022827"/>
    </source>
</evidence>
<dbReference type="Proteomes" id="UP000288096">
    <property type="component" value="Unassembled WGS sequence"/>
</dbReference>
<dbReference type="GO" id="GO:0050660">
    <property type="term" value="F:flavin adenine dinucleotide binding"/>
    <property type="evidence" value="ECO:0007669"/>
    <property type="project" value="InterPro"/>
</dbReference>
<keyword evidence="4 7" id="KW-0285">Flavoprotein</keyword>
<evidence type="ECO:0000313" key="11">
    <source>
        <dbReference type="EMBL" id="GBC62431.1"/>
    </source>
</evidence>
<dbReference type="OrthoDB" id="9765339at2"/>
<reference evidence="12" key="2">
    <citation type="submission" date="2019-01" db="EMBL/GenBank/DDBJ databases">
        <title>Genome sequence of Desulfonema ishimotonii strain Tokyo 01.</title>
        <authorList>
            <person name="Fukui M."/>
        </authorList>
    </citation>
    <scope>NUCLEOTIDE SEQUENCE [LARGE SCALE GENOMIC DNA]</scope>
    <source>
        <strain evidence="12">Tokyo 01</strain>
    </source>
</reference>
<dbReference type="PANTHER" id="PTHR43884">
    <property type="entry name" value="ACYL-COA DEHYDROGENASE"/>
    <property type="match status" value="1"/>
</dbReference>
<keyword evidence="6 7" id="KW-0560">Oxidoreductase</keyword>
<dbReference type="PROSITE" id="PS00073">
    <property type="entry name" value="ACYL_COA_DH_2"/>
    <property type="match status" value="1"/>
</dbReference>
<evidence type="ECO:0000256" key="1">
    <source>
        <dbReference type="ARBA" id="ARBA00001974"/>
    </source>
</evidence>
<accession>A0A401FZM7</accession>
<dbReference type="FunFam" id="1.20.140.10:FF:000001">
    <property type="entry name" value="Acyl-CoA dehydrogenase"/>
    <property type="match status" value="1"/>
</dbReference>
<dbReference type="InterPro" id="IPR036250">
    <property type="entry name" value="AcylCo_DH-like_C"/>
</dbReference>